<dbReference type="GeneID" id="18246107"/>
<dbReference type="InterPro" id="IPR010920">
    <property type="entry name" value="LSM_dom_sf"/>
</dbReference>
<organism evidence="6">
    <name type="scientific">Candida tenuis (strain ATCC 10573 / BCRC 21748 / CBS 615 / JCM 9827 / NBRC 10315 / NRRL Y-1498 / VKM Y-70)</name>
    <name type="common">Yeast</name>
    <name type="synonym">Yamadazyma tenuis</name>
    <dbReference type="NCBI Taxonomy" id="590646"/>
    <lineage>
        <taxon>Eukaryota</taxon>
        <taxon>Fungi</taxon>
        <taxon>Dikarya</taxon>
        <taxon>Ascomycota</taxon>
        <taxon>Saccharomycotina</taxon>
        <taxon>Pichiomycetes</taxon>
        <taxon>Debaryomycetaceae</taxon>
        <taxon>Yamadazyma</taxon>
    </lineage>
</organism>
<dbReference type="InterPro" id="IPR027141">
    <property type="entry name" value="LSm4/Sm_D1/D3"/>
</dbReference>
<evidence type="ECO:0000256" key="1">
    <source>
        <dbReference type="ARBA" id="ARBA00004123"/>
    </source>
</evidence>
<dbReference type="GO" id="GO:0006396">
    <property type="term" value="P:RNA processing"/>
    <property type="evidence" value="ECO:0007669"/>
    <property type="project" value="InterPro"/>
</dbReference>
<feature type="compositionally biased region" description="Low complexity" evidence="3">
    <location>
        <begin position="90"/>
        <end position="101"/>
    </location>
</feature>
<gene>
    <name evidence="5" type="ORF">CANTEDRAFT_109388</name>
</gene>
<evidence type="ECO:0000256" key="2">
    <source>
        <dbReference type="ARBA" id="ARBA00023242"/>
    </source>
</evidence>
<dbReference type="STRING" id="590646.G3B9C3"/>
<evidence type="ECO:0000313" key="5">
    <source>
        <dbReference type="EMBL" id="EGV62473.1"/>
    </source>
</evidence>
<dbReference type="AlphaFoldDB" id="G3B9C3"/>
<sequence length="114" mass="12491">MKLVSFLMHLPGSTSHPVTVELKNGNSVNGQVLSCSPTMNLALKNIKLIQPHQDAQFLNYMNIRGNQIRQVLLPEDLNLDAVLAKCVQNTKSKGTSGSVSKGSHKPKPFKRRGV</sequence>
<dbReference type="GO" id="GO:0097525">
    <property type="term" value="C:spliceosomal snRNP complex"/>
    <property type="evidence" value="ECO:0007669"/>
    <property type="project" value="UniProtKB-ARBA"/>
</dbReference>
<keyword evidence="2" id="KW-0539">Nucleus</keyword>
<dbReference type="InterPro" id="IPR001163">
    <property type="entry name" value="Sm_dom_euk/arc"/>
</dbReference>
<dbReference type="Pfam" id="PF01423">
    <property type="entry name" value="LSM"/>
    <property type="match status" value="1"/>
</dbReference>
<accession>G3B9C3</accession>
<dbReference type="Gene3D" id="2.30.30.100">
    <property type="match status" value="1"/>
</dbReference>
<feature type="region of interest" description="Disordered" evidence="3">
    <location>
        <begin position="90"/>
        <end position="114"/>
    </location>
</feature>
<keyword evidence="6" id="KW-1185">Reference proteome</keyword>
<dbReference type="eggNOG" id="KOG3428">
    <property type="taxonomic scope" value="Eukaryota"/>
</dbReference>
<reference evidence="5 6" key="1">
    <citation type="journal article" date="2011" name="Proc. Natl. Acad. Sci. U.S.A.">
        <title>Comparative genomics of xylose-fermenting fungi for enhanced biofuel production.</title>
        <authorList>
            <person name="Wohlbach D.J."/>
            <person name="Kuo A."/>
            <person name="Sato T.K."/>
            <person name="Potts K.M."/>
            <person name="Salamov A.A."/>
            <person name="LaButti K.M."/>
            <person name="Sun H."/>
            <person name="Clum A."/>
            <person name="Pangilinan J.L."/>
            <person name="Lindquist E.A."/>
            <person name="Lucas S."/>
            <person name="Lapidus A."/>
            <person name="Jin M."/>
            <person name="Gunawan C."/>
            <person name="Balan V."/>
            <person name="Dale B.E."/>
            <person name="Jeffries T.W."/>
            <person name="Zinkel R."/>
            <person name="Barry K.W."/>
            <person name="Grigoriev I.V."/>
            <person name="Gasch A.P."/>
        </authorList>
    </citation>
    <scope>NUCLEOTIDE SEQUENCE [LARGE SCALE GENOMIC DNA]</scope>
    <source>
        <strain evidence="6">ATCC 10573 / BCRC 21748 / CBS 615 / JCM 9827 / NBRC 10315 / NRRL Y-1498 / VKM Y-70</strain>
    </source>
</reference>
<dbReference type="HOGENOM" id="CLU_123956_2_0_1"/>
<evidence type="ECO:0000259" key="4">
    <source>
        <dbReference type="SMART" id="SM00651"/>
    </source>
</evidence>
<dbReference type="OrthoDB" id="18529at2759"/>
<dbReference type="PANTHER" id="PTHR23338">
    <property type="entry name" value="SMALL NUCLEAR RIBONUCLEOPROTEIN SM"/>
    <property type="match status" value="1"/>
</dbReference>
<evidence type="ECO:0000256" key="3">
    <source>
        <dbReference type="SAM" id="MobiDB-lite"/>
    </source>
</evidence>
<proteinExistence type="predicted"/>
<evidence type="ECO:0000313" key="6">
    <source>
        <dbReference type="Proteomes" id="UP000000707"/>
    </source>
</evidence>
<protein>
    <recommendedName>
        <fullName evidence="4">Sm domain-containing protein</fullName>
    </recommendedName>
</protein>
<comment type="subcellular location">
    <subcellularLocation>
        <location evidence="1">Nucleus</location>
    </subcellularLocation>
</comment>
<dbReference type="Proteomes" id="UP000000707">
    <property type="component" value="Unassembled WGS sequence"/>
</dbReference>
<dbReference type="SUPFAM" id="SSF50182">
    <property type="entry name" value="Sm-like ribonucleoproteins"/>
    <property type="match status" value="1"/>
</dbReference>
<name>G3B9C3_CANTC</name>
<dbReference type="EMBL" id="GL996527">
    <property type="protein sequence ID" value="EGV62473.1"/>
    <property type="molecule type" value="Genomic_DNA"/>
</dbReference>
<feature type="compositionally biased region" description="Basic residues" evidence="3">
    <location>
        <begin position="102"/>
        <end position="114"/>
    </location>
</feature>
<dbReference type="KEGG" id="cten:18246107"/>
<dbReference type="SMART" id="SM00651">
    <property type="entry name" value="Sm"/>
    <property type="match status" value="1"/>
</dbReference>
<feature type="domain" description="Sm" evidence="4">
    <location>
        <begin position="8"/>
        <end position="73"/>
    </location>
</feature>